<name>V6LGC0_9EUKA</name>
<organism evidence="1">
    <name type="scientific">Spironucleus salmonicida</name>
    <dbReference type="NCBI Taxonomy" id="348837"/>
    <lineage>
        <taxon>Eukaryota</taxon>
        <taxon>Metamonada</taxon>
        <taxon>Diplomonadida</taxon>
        <taxon>Hexamitidae</taxon>
        <taxon>Hexamitinae</taxon>
        <taxon>Spironucleus</taxon>
    </lineage>
</organism>
<evidence type="ECO:0000313" key="3">
    <source>
        <dbReference type="Proteomes" id="UP000018208"/>
    </source>
</evidence>
<dbReference type="VEuPathDB" id="GiardiaDB:SS50377_20897"/>
<dbReference type="Proteomes" id="UP000018208">
    <property type="component" value="Unassembled WGS sequence"/>
</dbReference>
<accession>V6LGC0</accession>
<reference evidence="2" key="2">
    <citation type="submission" date="2020-12" db="EMBL/GenBank/DDBJ databases">
        <title>New Spironucleus salmonicida genome in near-complete chromosomes.</title>
        <authorList>
            <person name="Xu F."/>
            <person name="Kurt Z."/>
            <person name="Jimenez-Gonzalez A."/>
            <person name="Astvaldsson A."/>
            <person name="Andersson J.O."/>
            <person name="Svard S.G."/>
        </authorList>
    </citation>
    <scope>NUCLEOTIDE SEQUENCE</scope>
    <source>
        <strain evidence="2">ATCC 50377</strain>
    </source>
</reference>
<dbReference type="EMBL" id="KI546135">
    <property type="protein sequence ID" value="EST43572.1"/>
    <property type="molecule type" value="Genomic_DNA"/>
</dbReference>
<proteinExistence type="predicted"/>
<dbReference type="EMBL" id="AUWU02000001">
    <property type="protein sequence ID" value="KAH0577543.1"/>
    <property type="molecule type" value="Genomic_DNA"/>
</dbReference>
<dbReference type="AlphaFoldDB" id="V6LGC0"/>
<protein>
    <submittedName>
        <fullName evidence="1">Uncharacterized protein</fullName>
    </submittedName>
</protein>
<gene>
    <name evidence="1" type="ORF">SS50377_16612</name>
    <name evidence="2" type="ORF">SS50377_20897</name>
</gene>
<evidence type="ECO:0000313" key="2">
    <source>
        <dbReference type="EMBL" id="KAH0577543.1"/>
    </source>
</evidence>
<evidence type="ECO:0000313" key="1">
    <source>
        <dbReference type="EMBL" id="EST43572.1"/>
    </source>
</evidence>
<sequence>MADLALLSDSADSTQEVVINKDIIELSKLQFQVPHVSRINEQKPLEFCHLKMHDGATQSVYQQTQQELLFQYFQKMISKIQSYCSLEVKYLYIQLVDQSLVAHQIITDEDNKIHLGNAALLLLQKSAQQSQYLLYPGAVIGAIGQLIDNNNNLYLSVEKIFQPPFEQSQLEIQTNFTVGFSQIHGITQEILQTIEQIIRKGEFNYFIVIVNFTEDIYIKKQLEIFVKKVKQLAFQYKTELILLPGLNDNNLLVNPELPKQFQLITSQQYVQVGQNPFKIQICGITFLYIDYPWNQTKYTMNADQLTNTSMQSQSQVQSQLQSEIQSQVSSKLKIKVKSPIQTQESQIKSEEPLPGFQSPQSSQLSQFFDTPILSSNLPELYASGDTKRAQVYTAMMLLSNSIIPQQPSPVSTNSLINFNLDDVNVYIYGGDKIINSNLCGGALIAGLSKSTIYNCNFLKLDFQDDGVYASNFGWSD</sequence>
<keyword evidence="3" id="KW-1185">Reference proteome</keyword>
<reference evidence="1 2" key="1">
    <citation type="journal article" date="2014" name="PLoS Genet.">
        <title>The Genome of Spironucleus salmonicida Highlights a Fish Pathogen Adapted to Fluctuating Environments.</title>
        <authorList>
            <person name="Xu F."/>
            <person name="Jerlstrom-Hultqvist J."/>
            <person name="Einarsson E."/>
            <person name="Astvaldsson A."/>
            <person name="Svard S.G."/>
            <person name="Andersson J.O."/>
        </authorList>
    </citation>
    <scope>NUCLEOTIDE SEQUENCE</scope>
    <source>
        <strain evidence="2">ATCC 50377</strain>
    </source>
</reference>